<accession>A0A498H116</accession>
<organism evidence="2 3">
    <name type="scientific">Methanoculleus taiwanensis</name>
    <dbReference type="NCBI Taxonomy" id="1550565"/>
    <lineage>
        <taxon>Archaea</taxon>
        <taxon>Methanobacteriati</taxon>
        <taxon>Methanobacteriota</taxon>
        <taxon>Stenosarchaea group</taxon>
        <taxon>Methanomicrobia</taxon>
        <taxon>Methanomicrobiales</taxon>
        <taxon>Methanomicrobiaceae</taxon>
        <taxon>Methanoculleus</taxon>
    </lineage>
</organism>
<dbReference type="CDD" id="cd05403">
    <property type="entry name" value="NT_KNTase_like"/>
    <property type="match status" value="1"/>
</dbReference>
<dbReference type="InterPro" id="IPR011991">
    <property type="entry name" value="ArsR-like_HTH"/>
</dbReference>
<dbReference type="CDD" id="cd00090">
    <property type="entry name" value="HTH_ARSR"/>
    <property type="match status" value="1"/>
</dbReference>
<dbReference type="InterPro" id="IPR036390">
    <property type="entry name" value="WH_DNA-bd_sf"/>
</dbReference>
<dbReference type="Pfam" id="PF18765">
    <property type="entry name" value="Polbeta"/>
    <property type="match status" value="1"/>
</dbReference>
<dbReference type="EMBL" id="LHQS01000002">
    <property type="protein sequence ID" value="RXE56343.1"/>
    <property type="molecule type" value="Genomic_DNA"/>
</dbReference>
<feature type="domain" description="Polymerase beta nucleotidyltransferase" evidence="1">
    <location>
        <begin position="94"/>
        <end position="179"/>
    </location>
</feature>
<dbReference type="InterPro" id="IPR041633">
    <property type="entry name" value="Polbeta"/>
</dbReference>
<dbReference type="Gene3D" id="1.10.10.10">
    <property type="entry name" value="Winged helix-like DNA-binding domain superfamily/Winged helix DNA-binding domain"/>
    <property type="match status" value="1"/>
</dbReference>
<proteinExistence type="predicted"/>
<dbReference type="SUPFAM" id="SSF81301">
    <property type="entry name" value="Nucleotidyltransferase"/>
    <property type="match status" value="1"/>
</dbReference>
<dbReference type="RefSeq" id="WP_128694116.1">
    <property type="nucleotide sequence ID" value="NZ_LHQS01000002.1"/>
</dbReference>
<dbReference type="Proteomes" id="UP000290932">
    <property type="component" value="Unassembled WGS sequence"/>
</dbReference>
<keyword evidence="3" id="KW-1185">Reference proteome</keyword>
<dbReference type="OrthoDB" id="9287at2157"/>
<dbReference type="SUPFAM" id="SSF46785">
    <property type="entry name" value="Winged helix' DNA-binding domain"/>
    <property type="match status" value="1"/>
</dbReference>
<reference evidence="2 3" key="1">
    <citation type="journal article" date="2015" name="Int. J. Syst. Evol. Microbiol.">
        <title>Methanoculleus taiwanensis sp. nov., a methanogen isolated from deep marine sediment at the deformation front area near Taiwan.</title>
        <authorList>
            <person name="Weng C.Y."/>
            <person name="Chen S.C."/>
            <person name="Lai M.C."/>
            <person name="Wu S.Y."/>
            <person name="Lin S."/>
            <person name="Yang T.F."/>
            <person name="Chen P.C."/>
        </authorList>
    </citation>
    <scope>NUCLEOTIDE SEQUENCE [LARGE SCALE GENOMIC DNA]</scope>
    <source>
        <strain evidence="2 3">CYW4</strain>
    </source>
</reference>
<dbReference type="InterPro" id="IPR043519">
    <property type="entry name" value="NT_sf"/>
</dbReference>
<dbReference type="Gene3D" id="3.30.460.10">
    <property type="entry name" value="Beta Polymerase, domain 2"/>
    <property type="match status" value="1"/>
</dbReference>
<sequence length="188" mass="21519">MLEALISSKTRVKLLTLFLLNPESKFYIREIVRMTGENINGVRRELANLESFGLLVGERKGNQQYFGVDRDFFIYHELQQIVLKTEGVARIIRENLSLVQTIECMFIYGSFAQGTAGGKSDIDLFIVGDVDEKTLIPLVHTSERAIGREINYSLMRSSEFTRRREDGDPFVKNVMSERKIMIIGNCDD</sequence>
<comment type="caution">
    <text evidence="2">The sequence shown here is derived from an EMBL/GenBank/DDBJ whole genome shotgun (WGS) entry which is preliminary data.</text>
</comment>
<evidence type="ECO:0000313" key="2">
    <source>
        <dbReference type="EMBL" id="RXE56343.1"/>
    </source>
</evidence>
<gene>
    <name evidence="2" type="ORF">ABH15_09555</name>
</gene>
<protein>
    <recommendedName>
        <fullName evidence="1">Polymerase beta nucleotidyltransferase domain-containing protein</fullName>
    </recommendedName>
</protein>
<dbReference type="AlphaFoldDB" id="A0A498H116"/>
<evidence type="ECO:0000259" key="1">
    <source>
        <dbReference type="Pfam" id="PF18765"/>
    </source>
</evidence>
<name>A0A498H116_9EURY</name>
<evidence type="ECO:0000313" key="3">
    <source>
        <dbReference type="Proteomes" id="UP000290932"/>
    </source>
</evidence>
<dbReference type="InterPro" id="IPR036388">
    <property type="entry name" value="WH-like_DNA-bd_sf"/>
</dbReference>